<dbReference type="PANTHER" id="PTHR11410:SF0">
    <property type="entry name" value="ATP SYNTHASE SUBUNIT A"/>
    <property type="match status" value="1"/>
</dbReference>
<dbReference type="PANTHER" id="PTHR11410">
    <property type="entry name" value="ATP SYNTHASE SUBUNIT A"/>
    <property type="match status" value="1"/>
</dbReference>
<dbReference type="CDD" id="cd00310">
    <property type="entry name" value="ATP-synt_Fo_a_6"/>
    <property type="match status" value="1"/>
</dbReference>
<evidence type="ECO:0000256" key="10">
    <source>
        <dbReference type="ARBA" id="ARBA00023310"/>
    </source>
</evidence>
<gene>
    <name evidence="12" type="primary">atpB_14</name>
    <name evidence="12" type="ORF">SDC9_49906</name>
</gene>
<evidence type="ECO:0000256" key="3">
    <source>
        <dbReference type="ARBA" id="ARBA00022448"/>
    </source>
</evidence>
<dbReference type="GO" id="GO:0045259">
    <property type="term" value="C:proton-transporting ATP synthase complex"/>
    <property type="evidence" value="ECO:0007669"/>
    <property type="project" value="UniProtKB-KW"/>
</dbReference>
<evidence type="ECO:0000256" key="5">
    <source>
        <dbReference type="ARBA" id="ARBA00022692"/>
    </source>
</evidence>
<comment type="subcellular location">
    <subcellularLocation>
        <location evidence="1">Membrane</location>
        <topology evidence="1">Multi-pass membrane protein</topology>
    </subcellularLocation>
</comment>
<evidence type="ECO:0000256" key="8">
    <source>
        <dbReference type="ARBA" id="ARBA00023065"/>
    </source>
</evidence>
<accession>A0A644WJ59</accession>
<keyword evidence="6" id="KW-0375">Hydrogen ion transport</keyword>
<evidence type="ECO:0000256" key="7">
    <source>
        <dbReference type="ARBA" id="ARBA00022989"/>
    </source>
</evidence>
<protein>
    <submittedName>
        <fullName evidence="12">ATP synthase subunit a</fullName>
    </submittedName>
</protein>
<dbReference type="EMBL" id="VSSQ01000969">
    <property type="protein sequence ID" value="MPM03639.1"/>
    <property type="molecule type" value="Genomic_DNA"/>
</dbReference>
<keyword evidence="3" id="KW-0813">Transport</keyword>
<name>A0A644WJ59_9ZZZZ</name>
<evidence type="ECO:0000256" key="2">
    <source>
        <dbReference type="ARBA" id="ARBA00006810"/>
    </source>
</evidence>
<sequence>MIVMQKLFIILFVLASFCSLQAYAAGGHKDPKAVELKNEEIKSEELNITEVIFEHILDSHEWHILTLHEGQENEKHIVMPLPVILWDEGQLVFFMSSKFHHSEDFKYQVGTKESFEGQYEGKIVRVDENGNVVSVPLDFSITKNVMSLFLSALLLLLIFLPVARSYKKRGIAAPRGLQGFMEPLIMFVIDDIVKPNIGEKRYMRYVPYLLTLFFFILINNLCGLIPFFPFGYNLTGNIAVTMTLAVLTLIIVNFSGNKGYWKHIFAAPGVPVWLLPIMIPVELIGILSKPFALMVRLFANITAGHIIVLSLISLIFIFQSIGMAPVSVFFVLFMDVLELLVAALQAYIFTLLTALFIGLAVQEAEHH</sequence>
<comment type="similarity">
    <text evidence="2">Belongs to the ATPase A chain family.</text>
</comment>
<dbReference type="GO" id="GO:0046933">
    <property type="term" value="F:proton-transporting ATP synthase activity, rotational mechanism"/>
    <property type="evidence" value="ECO:0007669"/>
    <property type="project" value="TreeGrafter"/>
</dbReference>
<comment type="caution">
    <text evidence="12">The sequence shown here is derived from an EMBL/GenBank/DDBJ whole genome shotgun (WGS) entry which is preliminary data.</text>
</comment>
<evidence type="ECO:0000256" key="9">
    <source>
        <dbReference type="ARBA" id="ARBA00023136"/>
    </source>
</evidence>
<organism evidence="12">
    <name type="scientific">bioreactor metagenome</name>
    <dbReference type="NCBI Taxonomy" id="1076179"/>
    <lineage>
        <taxon>unclassified sequences</taxon>
        <taxon>metagenomes</taxon>
        <taxon>ecological metagenomes</taxon>
    </lineage>
</organism>
<evidence type="ECO:0000256" key="6">
    <source>
        <dbReference type="ARBA" id="ARBA00022781"/>
    </source>
</evidence>
<feature type="transmembrane region" description="Helical" evidence="11">
    <location>
        <begin position="234"/>
        <end position="252"/>
    </location>
</feature>
<reference evidence="12" key="1">
    <citation type="submission" date="2019-08" db="EMBL/GenBank/DDBJ databases">
        <authorList>
            <person name="Kucharzyk K."/>
            <person name="Murdoch R.W."/>
            <person name="Higgins S."/>
            <person name="Loffler F."/>
        </authorList>
    </citation>
    <scope>NUCLEOTIDE SEQUENCE</scope>
</reference>
<proteinExistence type="inferred from homology"/>
<evidence type="ECO:0000313" key="12">
    <source>
        <dbReference type="EMBL" id="MPM03639.1"/>
    </source>
</evidence>
<feature type="transmembrane region" description="Helical" evidence="11">
    <location>
        <begin position="145"/>
        <end position="163"/>
    </location>
</feature>
<feature type="transmembrane region" description="Helical" evidence="11">
    <location>
        <begin position="264"/>
        <end position="286"/>
    </location>
</feature>
<keyword evidence="10" id="KW-0066">ATP synthesis</keyword>
<dbReference type="Gene3D" id="1.20.120.220">
    <property type="entry name" value="ATP synthase, F0 complex, subunit A"/>
    <property type="match status" value="1"/>
</dbReference>
<dbReference type="SUPFAM" id="SSF81336">
    <property type="entry name" value="F1F0 ATP synthase subunit A"/>
    <property type="match status" value="1"/>
</dbReference>
<dbReference type="Pfam" id="PF00119">
    <property type="entry name" value="ATP-synt_A"/>
    <property type="match status" value="1"/>
</dbReference>
<keyword evidence="8" id="KW-0406">Ion transport</keyword>
<dbReference type="InterPro" id="IPR035908">
    <property type="entry name" value="F0_ATP_A_sf"/>
</dbReference>
<feature type="transmembrane region" description="Helical" evidence="11">
    <location>
        <begin position="306"/>
        <end position="332"/>
    </location>
</feature>
<keyword evidence="9 11" id="KW-0472">Membrane</keyword>
<dbReference type="InterPro" id="IPR045083">
    <property type="entry name" value="ATP_synth_F0_asu_bact/mt"/>
</dbReference>
<keyword evidence="7 11" id="KW-1133">Transmembrane helix</keyword>
<dbReference type="HAMAP" id="MF_01393">
    <property type="entry name" value="ATP_synth_a_bact"/>
    <property type="match status" value="1"/>
</dbReference>
<dbReference type="AlphaFoldDB" id="A0A644WJ59"/>
<evidence type="ECO:0000256" key="4">
    <source>
        <dbReference type="ARBA" id="ARBA00022547"/>
    </source>
</evidence>
<keyword evidence="4" id="KW-0138">CF(0)</keyword>
<dbReference type="PRINTS" id="PR00123">
    <property type="entry name" value="ATPASEA"/>
</dbReference>
<dbReference type="NCBIfam" id="TIGR01131">
    <property type="entry name" value="ATP_synt_6_or_A"/>
    <property type="match status" value="1"/>
</dbReference>
<evidence type="ECO:0000256" key="11">
    <source>
        <dbReference type="SAM" id="Phobius"/>
    </source>
</evidence>
<evidence type="ECO:0000256" key="1">
    <source>
        <dbReference type="ARBA" id="ARBA00004141"/>
    </source>
</evidence>
<feature type="transmembrane region" description="Helical" evidence="11">
    <location>
        <begin position="205"/>
        <end position="228"/>
    </location>
</feature>
<feature type="transmembrane region" description="Helical" evidence="11">
    <location>
        <begin position="339"/>
        <end position="361"/>
    </location>
</feature>
<dbReference type="InterPro" id="IPR000568">
    <property type="entry name" value="ATP_synth_F0_asu"/>
</dbReference>
<keyword evidence="5 11" id="KW-0812">Transmembrane</keyword>